<reference evidence="2" key="1">
    <citation type="submission" date="2020-05" db="EMBL/GenBank/DDBJ databases">
        <title>Mycena genomes resolve the evolution of fungal bioluminescence.</title>
        <authorList>
            <person name="Tsai I.J."/>
        </authorList>
    </citation>
    <scope>NUCLEOTIDE SEQUENCE</scope>
    <source>
        <strain evidence="2">110903Hualien_Pintung</strain>
    </source>
</reference>
<dbReference type="Proteomes" id="UP000613580">
    <property type="component" value="Unassembled WGS sequence"/>
</dbReference>
<dbReference type="AlphaFoldDB" id="A0A8H6VTR6"/>
<name>A0A8H6VTR6_MYCCL</name>
<dbReference type="EMBL" id="JACAZE010000024">
    <property type="protein sequence ID" value="KAF7291631.1"/>
    <property type="molecule type" value="Genomic_DNA"/>
</dbReference>
<evidence type="ECO:0000259" key="1">
    <source>
        <dbReference type="SMART" id="SM00897"/>
    </source>
</evidence>
<keyword evidence="3" id="KW-1185">Reference proteome</keyword>
<dbReference type="OrthoDB" id="10251508at2759"/>
<gene>
    <name evidence="2" type="ORF">HMN09_01254300</name>
</gene>
<organism evidence="2 3">
    <name type="scientific">Mycena chlorophos</name>
    <name type="common">Agaric fungus</name>
    <name type="synonym">Agaricus chlorophos</name>
    <dbReference type="NCBI Taxonomy" id="658473"/>
    <lineage>
        <taxon>Eukaryota</taxon>
        <taxon>Fungi</taxon>
        <taxon>Dikarya</taxon>
        <taxon>Basidiomycota</taxon>
        <taxon>Agaricomycotina</taxon>
        <taxon>Agaricomycetes</taxon>
        <taxon>Agaricomycetidae</taxon>
        <taxon>Agaricales</taxon>
        <taxon>Marasmiineae</taxon>
        <taxon>Mycenaceae</taxon>
        <taxon>Mycena</taxon>
    </lineage>
</organism>
<dbReference type="Pfam" id="PF08495">
    <property type="entry name" value="FIST"/>
    <property type="match status" value="1"/>
</dbReference>
<sequence>MYLSTLLTSSATSVARHISRLQAQHPNKIQLFALSPNLPSEDLAKLVRQLTQFSPHTLGCLSAPLPHPASSNIVSCSLAFFDPNTCTPFRSQIPGREVPQVGRYHSFRRRNPTIVQRDSFSEGDAPSIVDWDRVWDQSILSAEPPSELRGLRPEDIGTILYLTDGAPEGLSNSLSRFTRANKIGLFATSTPFITGRPVTLFKNGEICDSGAVGVAISHPATRCGMRFVGLEPLAKPMTVSQSEGNLVVALDNKNPTQLLLAAIREKGINLTTPDYEEFGLATFHDDLPSQMFVILSGDPSRGTIALRSMSAPPPGSRVQFFHRPKSNAIQTVDDSSRKTFGFTVVPETLAYEQFHEGGFELELPDSFLAGSERGFLVSRANEAPWTCSIPGSSVELE</sequence>
<dbReference type="SMART" id="SM00897">
    <property type="entry name" value="FIST"/>
    <property type="match status" value="1"/>
</dbReference>
<evidence type="ECO:0000313" key="3">
    <source>
        <dbReference type="Proteomes" id="UP000613580"/>
    </source>
</evidence>
<proteinExistence type="predicted"/>
<feature type="domain" description="FIST" evidence="1">
    <location>
        <begin position="25"/>
        <end position="254"/>
    </location>
</feature>
<evidence type="ECO:0000313" key="2">
    <source>
        <dbReference type="EMBL" id="KAF7291631.1"/>
    </source>
</evidence>
<dbReference type="InterPro" id="IPR013702">
    <property type="entry name" value="FIST_domain_N"/>
</dbReference>
<comment type="caution">
    <text evidence="2">The sequence shown here is derived from an EMBL/GenBank/DDBJ whole genome shotgun (WGS) entry which is preliminary data.</text>
</comment>
<accession>A0A8H6VTR6</accession>
<protein>
    <submittedName>
        <fullName evidence="2">FIST domain-containing protein</fullName>
    </submittedName>
</protein>